<dbReference type="PANTHER" id="PTHR24078">
    <property type="entry name" value="DNAJ HOMOLOG SUBFAMILY C MEMBER"/>
    <property type="match status" value="1"/>
</dbReference>
<organism evidence="5 6">
    <name type="scientific">Cymbomonas tetramitiformis</name>
    <dbReference type="NCBI Taxonomy" id="36881"/>
    <lineage>
        <taxon>Eukaryota</taxon>
        <taxon>Viridiplantae</taxon>
        <taxon>Chlorophyta</taxon>
        <taxon>Pyramimonadophyceae</taxon>
        <taxon>Pyramimonadales</taxon>
        <taxon>Pyramimonadaceae</taxon>
        <taxon>Cymbomonas</taxon>
    </lineage>
</organism>
<evidence type="ECO:0000259" key="4">
    <source>
        <dbReference type="PROSITE" id="PS50076"/>
    </source>
</evidence>
<dbReference type="PROSITE" id="PS50076">
    <property type="entry name" value="DNAJ_2"/>
    <property type="match status" value="1"/>
</dbReference>
<dbReference type="Pfam" id="PF00226">
    <property type="entry name" value="DnaJ"/>
    <property type="match status" value="1"/>
</dbReference>
<dbReference type="CDD" id="cd06257">
    <property type="entry name" value="DnaJ"/>
    <property type="match status" value="1"/>
</dbReference>
<dbReference type="EMBL" id="LGRX02008976">
    <property type="protein sequence ID" value="KAK3272420.1"/>
    <property type="molecule type" value="Genomic_DNA"/>
</dbReference>
<dbReference type="SMART" id="SM00271">
    <property type="entry name" value="DnaJ"/>
    <property type="match status" value="1"/>
</dbReference>
<keyword evidence="2" id="KW-0175">Coiled coil</keyword>
<dbReference type="InterPro" id="IPR008971">
    <property type="entry name" value="HSP40/DnaJ_pept-bd"/>
</dbReference>
<feature type="non-terminal residue" evidence="5">
    <location>
        <position position="443"/>
    </location>
</feature>
<dbReference type="InterPro" id="IPR001623">
    <property type="entry name" value="DnaJ_domain"/>
</dbReference>
<evidence type="ECO:0000256" key="3">
    <source>
        <dbReference type="SAM" id="MobiDB-lite"/>
    </source>
</evidence>
<reference evidence="5 6" key="1">
    <citation type="journal article" date="2015" name="Genome Biol. Evol.">
        <title>Comparative Genomics of a Bacterivorous Green Alga Reveals Evolutionary Causalities and Consequences of Phago-Mixotrophic Mode of Nutrition.</title>
        <authorList>
            <person name="Burns J.A."/>
            <person name="Paasch A."/>
            <person name="Narechania A."/>
            <person name="Kim E."/>
        </authorList>
    </citation>
    <scope>NUCLEOTIDE SEQUENCE [LARGE SCALE GENOMIC DNA]</scope>
    <source>
        <strain evidence="5 6">PLY_AMNH</strain>
    </source>
</reference>
<dbReference type="Pfam" id="PF01556">
    <property type="entry name" value="DnaJ_C"/>
    <property type="match status" value="1"/>
</dbReference>
<feature type="region of interest" description="Disordered" evidence="3">
    <location>
        <begin position="56"/>
        <end position="101"/>
    </location>
</feature>
<dbReference type="Gene3D" id="2.60.260.20">
    <property type="entry name" value="Urease metallochaperone UreE, N-terminal domain"/>
    <property type="match status" value="1"/>
</dbReference>
<evidence type="ECO:0000256" key="1">
    <source>
        <dbReference type="ARBA" id="ARBA00023186"/>
    </source>
</evidence>
<feature type="domain" description="J" evidence="4">
    <location>
        <begin position="119"/>
        <end position="189"/>
    </location>
</feature>
<dbReference type="PANTHER" id="PTHR24078:SF553">
    <property type="entry name" value="DNAJ HOMOLOG SUBFAMILY B MEMBER 5"/>
    <property type="match status" value="1"/>
</dbReference>
<dbReference type="SUPFAM" id="SSF49493">
    <property type="entry name" value="HSP40/DnaJ peptide-binding domain"/>
    <property type="match status" value="1"/>
</dbReference>
<feature type="compositionally biased region" description="Basic and acidic residues" evidence="3">
    <location>
        <begin position="14"/>
        <end position="28"/>
    </location>
</feature>
<dbReference type="InterPro" id="IPR036869">
    <property type="entry name" value="J_dom_sf"/>
</dbReference>
<dbReference type="SUPFAM" id="SSF46565">
    <property type="entry name" value="Chaperone J-domain"/>
    <property type="match status" value="1"/>
</dbReference>
<comment type="caution">
    <text evidence="5">The sequence shown here is derived from an EMBL/GenBank/DDBJ whole genome shotgun (WGS) entry which is preliminary data.</text>
</comment>
<protein>
    <recommendedName>
        <fullName evidence="4">J domain-containing protein</fullName>
    </recommendedName>
</protein>
<feature type="region of interest" description="Disordered" evidence="3">
    <location>
        <begin position="1"/>
        <end position="44"/>
    </location>
</feature>
<feature type="compositionally biased region" description="Basic and acidic residues" evidence="3">
    <location>
        <begin position="56"/>
        <end position="93"/>
    </location>
</feature>
<dbReference type="GO" id="GO:0005829">
    <property type="term" value="C:cytosol"/>
    <property type="evidence" value="ECO:0007669"/>
    <property type="project" value="TreeGrafter"/>
</dbReference>
<dbReference type="AlphaFoldDB" id="A0AAE0L5G0"/>
<dbReference type="InterPro" id="IPR002939">
    <property type="entry name" value="DnaJ_C"/>
</dbReference>
<dbReference type="Gene3D" id="1.10.287.110">
    <property type="entry name" value="DnaJ domain"/>
    <property type="match status" value="1"/>
</dbReference>
<accession>A0AAE0L5G0</accession>
<gene>
    <name evidence="5" type="ORF">CYMTET_19284</name>
</gene>
<dbReference type="GO" id="GO:0051082">
    <property type="term" value="F:unfolded protein binding"/>
    <property type="evidence" value="ECO:0007669"/>
    <property type="project" value="InterPro"/>
</dbReference>
<sequence length="443" mass="49629">MPGFGATALVLSDDGGKALAERNEDINRRRMARQGNGDKLTVTDKSAYNKFLQEATDKAKKLKEQEQAEEEERKRREGANYKPKAQREAEARAKRDRYKYSGNGDEARGVANWCDPSKDYYKILGVEKTAATHEIKKAYKRLALMYHPDKQRGASQEQLEALKEKFKDLAEAYDVLADEERRQSWERLKDQVKSGSANTRTMTPEEMAAYMKGLRELAALKRASMKRTVKHRPVEVEVRLSMRKMNGGHNKTVVIDRTECDSTGQVVTVKKTFHVMVRKGAYEGMKITFEDEGDETASHLPGDVIFTLKQKPQKEFKRSGPKDLVNMGPPVQRADVFYCHSIKSICGTSILVYGNALEESFSRQGMGGLLEERFQWEGMQDPDDPWDNHPGDLFVKLYLPGVPLEDRIYTSAAAPHTVQLLGGACDIGAAVVAGCTAGAAILQ</sequence>
<evidence type="ECO:0000256" key="2">
    <source>
        <dbReference type="SAM" id="Coils"/>
    </source>
</evidence>
<keyword evidence="6" id="KW-1185">Reference proteome</keyword>
<evidence type="ECO:0000313" key="6">
    <source>
        <dbReference type="Proteomes" id="UP001190700"/>
    </source>
</evidence>
<proteinExistence type="predicted"/>
<dbReference type="InterPro" id="IPR051339">
    <property type="entry name" value="DnaJ_subfamily_B"/>
</dbReference>
<dbReference type="PRINTS" id="PR00625">
    <property type="entry name" value="JDOMAIN"/>
</dbReference>
<evidence type="ECO:0000313" key="5">
    <source>
        <dbReference type="EMBL" id="KAK3272420.1"/>
    </source>
</evidence>
<dbReference type="GO" id="GO:0006457">
    <property type="term" value="P:protein folding"/>
    <property type="evidence" value="ECO:0007669"/>
    <property type="project" value="InterPro"/>
</dbReference>
<keyword evidence="1" id="KW-0143">Chaperone</keyword>
<feature type="coiled-coil region" evidence="2">
    <location>
        <begin position="152"/>
        <end position="179"/>
    </location>
</feature>
<name>A0AAE0L5G0_9CHLO</name>
<dbReference type="GO" id="GO:0051087">
    <property type="term" value="F:protein-folding chaperone binding"/>
    <property type="evidence" value="ECO:0007669"/>
    <property type="project" value="TreeGrafter"/>
</dbReference>
<dbReference type="Proteomes" id="UP001190700">
    <property type="component" value="Unassembled WGS sequence"/>
</dbReference>